<accession>A0A2P2NXY1</accession>
<name>A0A2P2NXY1_RHIMU</name>
<reference evidence="1" key="1">
    <citation type="submission" date="2018-02" db="EMBL/GenBank/DDBJ databases">
        <title>Rhizophora mucronata_Transcriptome.</title>
        <authorList>
            <person name="Meera S.P."/>
            <person name="Sreeshan A."/>
            <person name="Augustine A."/>
        </authorList>
    </citation>
    <scope>NUCLEOTIDE SEQUENCE</scope>
    <source>
        <tissue evidence="1">Leaf</tissue>
    </source>
</reference>
<evidence type="ECO:0000313" key="1">
    <source>
        <dbReference type="EMBL" id="MBX47335.1"/>
    </source>
</evidence>
<dbReference type="EMBL" id="GGEC01066851">
    <property type="protein sequence ID" value="MBX47335.1"/>
    <property type="molecule type" value="Transcribed_RNA"/>
</dbReference>
<organism evidence="1">
    <name type="scientific">Rhizophora mucronata</name>
    <name type="common">Asiatic mangrove</name>
    <dbReference type="NCBI Taxonomy" id="61149"/>
    <lineage>
        <taxon>Eukaryota</taxon>
        <taxon>Viridiplantae</taxon>
        <taxon>Streptophyta</taxon>
        <taxon>Embryophyta</taxon>
        <taxon>Tracheophyta</taxon>
        <taxon>Spermatophyta</taxon>
        <taxon>Magnoliopsida</taxon>
        <taxon>eudicotyledons</taxon>
        <taxon>Gunneridae</taxon>
        <taxon>Pentapetalae</taxon>
        <taxon>rosids</taxon>
        <taxon>fabids</taxon>
        <taxon>Malpighiales</taxon>
        <taxon>Rhizophoraceae</taxon>
        <taxon>Rhizophora</taxon>
    </lineage>
</organism>
<dbReference type="AlphaFoldDB" id="A0A2P2NXY1"/>
<protein>
    <submittedName>
        <fullName evidence="1">Uncharacterized protein</fullName>
    </submittedName>
</protein>
<proteinExistence type="predicted"/>
<sequence>MTEVGCFIKEISQNIHVL</sequence>